<evidence type="ECO:0000313" key="6">
    <source>
        <dbReference type="Proteomes" id="UP000270296"/>
    </source>
</evidence>
<dbReference type="FunFam" id="1.25.40.570:FF:000016">
    <property type="entry name" value="26S proteasome regulatory subunit"/>
    <property type="match status" value="1"/>
</dbReference>
<feature type="domain" description="PCI" evidence="4">
    <location>
        <begin position="197"/>
        <end position="365"/>
    </location>
</feature>
<evidence type="ECO:0000256" key="3">
    <source>
        <dbReference type="ARBA" id="ARBA00062507"/>
    </source>
</evidence>
<dbReference type="OrthoDB" id="1418352at2759"/>
<dbReference type="WBParaSite" id="SBAD_0000089301-mRNA-1">
    <property type="protein sequence ID" value="SBAD_0000089301-mRNA-1"/>
    <property type="gene ID" value="SBAD_0000089301"/>
</dbReference>
<dbReference type="Pfam" id="PF18055">
    <property type="entry name" value="RPN6_N"/>
    <property type="match status" value="1"/>
</dbReference>
<keyword evidence="6" id="KW-1185">Reference proteome</keyword>
<accession>A0A183IB76</accession>
<keyword evidence="2" id="KW-0647">Proteasome</keyword>
<dbReference type="InterPro" id="IPR040773">
    <property type="entry name" value="Rpn6_N"/>
</dbReference>
<dbReference type="SUPFAM" id="SSF46785">
    <property type="entry name" value="Winged helix' DNA-binding domain"/>
    <property type="match status" value="1"/>
</dbReference>
<dbReference type="AlphaFoldDB" id="A0A183IB76"/>
<dbReference type="GO" id="GO:0000502">
    <property type="term" value="C:proteasome complex"/>
    <property type="evidence" value="ECO:0007669"/>
    <property type="project" value="UniProtKB-KW"/>
</dbReference>
<comment type="similarity">
    <text evidence="1">Belongs to the proteasome subunit S9 family.</text>
</comment>
<gene>
    <name evidence="5" type="ORF">SBAD_LOCUS870</name>
</gene>
<dbReference type="SMART" id="SM00753">
    <property type="entry name" value="PAM"/>
    <property type="match status" value="1"/>
</dbReference>
<dbReference type="InterPro" id="IPR040780">
    <property type="entry name" value="Rpn6_C_helix"/>
</dbReference>
<dbReference type="PANTHER" id="PTHR10678">
    <property type="entry name" value="26S PROTEASOME NON-ATPASE REGULATORY SUBUNIT 11/COP9 SIGNALOSOME COMPLEX SUBUNIT 2"/>
    <property type="match status" value="1"/>
</dbReference>
<dbReference type="InterPro" id="IPR036390">
    <property type="entry name" value="WH_DNA-bd_sf"/>
</dbReference>
<organism evidence="7">
    <name type="scientific">Soboliphyme baturini</name>
    <dbReference type="NCBI Taxonomy" id="241478"/>
    <lineage>
        <taxon>Eukaryota</taxon>
        <taxon>Metazoa</taxon>
        <taxon>Ecdysozoa</taxon>
        <taxon>Nematoda</taxon>
        <taxon>Enoplea</taxon>
        <taxon>Dorylaimia</taxon>
        <taxon>Dioctophymatida</taxon>
        <taxon>Dioctophymatoidea</taxon>
        <taxon>Soboliphymatidae</taxon>
        <taxon>Soboliphyme</taxon>
    </lineage>
</organism>
<evidence type="ECO:0000259" key="4">
    <source>
        <dbReference type="PROSITE" id="PS50250"/>
    </source>
</evidence>
<dbReference type="InterPro" id="IPR000717">
    <property type="entry name" value="PCI_dom"/>
</dbReference>
<name>A0A183IB76_9BILA</name>
<dbReference type="InterPro" id="IPR050871">
    <property type="entry name" value="26S_Proteasome/COP9_Components"/>
</dbReference>
<reference evidence="5 6" key="2">
    <citation type="submission" date="2018-11" db="EMBL/GenBank/DDBJ databases">
        <authorList>
            <consortium name="Pathogen Informatics"/>
        </authorList>
    </citation>
    <scope>NUCLEOTIDE SEQUENCE [LARGE SCALE GENOMIC DNA]</scope>
</reference>
<dbReference type="Gene3D" id="1.25.40.570">
    <property type="match status" value="1"/>
</dbReference>
<dbReference type="Proteomes" id="UP000270296">
    <property type="component" value="Unassembled WGS sequence"/>
</dbReference>
<dbReference type="EMBL" id="UZAM01006646">
    <property type="protein sequence ID" value="VDO92414.1"/>
    <property type="molecule type" value="Genomic_DNA"/>
</dbReference>
<comment type="subunit">
    <text evidence="3">Component of the lid subcomplex of the 19S proteasome regulatory particle complex (also named PA700 complex). The 26S proteasome consists of a 20S proteasome core and two 19S regulatory subunits.</text>
</comment>
<reference evidence="7" key="1">
    <citation type="submission" date="2016-06" db="UniProtKB">
        <authorList>
            <consortium name="WormBaseParasite"/>
        </authorList>
    </citation>
    <scope>IDENTIFICATION</scope>
</reference>
<dbReference type="PROSITE" id="PS50250">
    <property type="entry name" value="PCI"/>
    <property type="match status" value="1"/>
</dbReference>
<proteinExistence type="inferred from homology"/>
<evidence type="ECO:0000256" key="2">
    <source>
        <dbReference type="ARBA" id="ARBA00022942"/>
    </source>
</evidence>
<sequence>MAGAAEIQIFLSEAHKDEEKAIRHMTNFALKQMIQHTRPFLVSLGKAKAAKLVRNLVDLFCGMEATGSPEEVKNLQDLKVEFCRECIQWAREQNRVFLRQTLEARLVKLYNEVEKFEEALNLAYPFVKELKKMDDKDLIVEVQLEESKACYELGNLTKARAALTSARTTANAIYVNPVMQAALDMQSGILHAAEEKDFKTAFSYFYEAFEGYDSVDHAEALSALKYMLLCKIMLNLPDDVQSLLSAKIALKYVGREVDAMKAVADASKKRSLADFKEAYCKYKNELQADHVIKAHFQTLYDRMLEKNLCRIIDPFSRIQISHIAKVISLPENQVEKKLSQMILDEKLHGILDQGEGILIIFDDVTVDKTYAAAIDTIHELNHVVDSLYRKAKKLS</sequence>
<evidence type="ECO:0000256" key="1">
    <source>
        <dbReference type="ARBA" id="ARBA00007454"/>
    </source>
</evidence>
<protein>
    <submittedName>
        <fullName evidence="7">PCI domain-containing protein</fullName>
    </submittedName>
</protein>
<evidence type="ECO:0000313" key="7">
    <source>
        <dbReference type="WBParaSite" id="SBAD_0000089301-mRNA-1"/>
    </source>
</evidence>
<dbReference type="Pfam" id="PF18503">
    <property type="entry name" value="RPN6_C_helix"/>
    <property type="match status" value="1"/>
</dbReference>
<evidence type="ECO:0000313" key="5">
    <source>
        <dbReference type="EMBL" id="VDO92414.1"/>
    </source>
</evidence>
<dbReference type="SMART" id="SM00088">
    <property type="entry name" value="PINT"/>
    <property type="match status" value="1"/>
</dbReference>
<dbReference type="Pfam" id="PF01399">
    <property type="entry name" value="PCI"/>
    <property type="match status" value="1"/>
</dbReference>